<feature type="domain" description="EamA" evidence="2">
    <location>
        <begin position="25"/>
        <end position="157"/>
    </location>
</feature>
<keyword evidence="1" id="KW-0472">Membrane</keyword>
<feature type="transmembrane region" description="Helical" evidence="1">
    <location>
        <begin position="56"/>
        <end position="81"/>
    </location>
</feature>
<feature type="transmembrane region" description="Helical" evidence="1">
    <location>
        <begin position="225"/>
        <end position="246"/>
    </location>
</feature>
<dbReference type="InterPro" id="IPR000620">
    <property type="entry name" value="EamA_dom"/>
</dbReference>
<dbReference type="RefSeq" id="WP_378390401.1">
    <property type="nucleotide sequence ID" value="NZ_JBHLWM010000008.1"/>
</dbReference>
<reference evidence="3 4" key="1">
    <citation type="submission" date="2024-09" db="EMBL/GenBank/DDBJ databases">
        <authorList>
            <person name="Sun Q."/>
            <person name="Mori K."/>
        </authorList>
    </citation>
    <scope>NUCLEOTIDE SEQUENCE [LARGE SCALE GENOMIC DNA]</scope>
    <source>
        <strain evidence="3 4">KCTC 23279</strain>
    </source>
</reference>
<organism evidence="3 4">
    <name type="scientific">Rhodopseudomonas telluris</name>
    <dbReference type="NCBI Taxonomy" id="644215"/>
    <lineage>
        <taxon>Bacteria</taxon>
        <taxon>Pseudomonadati</taxon>
        <taxon>Pseudomonadota</taxon>
        <taxon>Alphaproteobacteria</taxon>
        <taxon>Hyphomicrobiales</taxon>
        <taxon>Nitrobacteraceae</taxon>
        <taxon>Rhodopseudomonas</taxon>
    </lineage>
</organism>
<feature type="transmembrane region" description="Helical" evidence="1">
    <location>
        <begin position="23"/>
        <end position="44"/>
    </location>
</feature>
<feature type="transmembrane region" description="Helical" evidence="1">
    <location>
        <begin position="142"/>
        <end position="161"/>
    </location>
</feature>
<keyword evidence="1" id="KW-1133">Transmembrane helix</keyword>
<feature type="transmembrane region" description="Helical" evidence="1">
    <location>
        <begin position="195"/>
        <end position="219"/>
    </location>
</feature>
<dbReference type="PANTHER" id="PTHR22911:SF103">
    <property type="entry name" value="BLR2811 PROTEIN"/>
    <property type="match status" value="1"/>
</dbReference>
<dbReference type="Proteomes" id="UP001589775">
    <property type="component" value="Unassembled WGS sequence"/>
</dbReference>
<dbReference type="InterPro" id="IPR037185">
    <property type="entry name" value="EmrE-like"/>
</dbReference>
<keyword evidence="1" id="KW-0812">Transmembrane</keyword>
<feature type="transmembrane region" description="Helical" evidence="1">
    <location>
        <begin position="117"/>
        <end position="135"/>
    </location>
</feature>
<keyword evidence="4" id="KW-1185">Reference proteome</keyword>
<protein>
    <submittedName>
        <fullName evidence="3">DMT family transporter</fullName>
    </submittedName>
</protein>
<dbReference type="SUPFAM" id="SSF103481">
    <property type="entry name" value="Multidrug resistance efflux transporter EmrE"/>
    <property type="match status" value="2"/>
</dbReference>
<sequence length="316" mass="34025">MTITSPSVTDAGRRLTQRHADHPLRGIGLIIVSTVFLACSDTMAKYLGRTLPPIEIGWIRFLVFVLIMAPVVLMSSSASLLRSVRPKLQVLRALALVASSVLFISGLQFLPIAEASATSFVAPLFVTALSIIVLGETIGVRRWIAAVVGLIGVLIVIRPGSAAFDPAVIFPILSALAWAVTLTLTRMISGADRAIVTMTFSALVGFVALSALVPFVWVTPSWHDIMIGVLVGLASTMGQWIVVLAYRYADASVLAPFTYSQLVWVTFLGYGLFGEIPDVWTFVGAAVIIASGIYIAHRERIRRKQPPVPAEPYPSP</sequence>
<evidence type="ECO:0000313" key="3">
    <source>
        <dbReference type="EMBL" id="MFC0242431.1"/>
    </source>
</evidence>
<feature type="transmembrane region" description="Helical" evidence="1">
    <location>
        <begin position="279"/>
        <end position="296"/>
    </location>
</feature>
<accession>A0ABV6EW25</accession>
<feature type="transmembrane region" description="Helical" evidence="1">
    <location>
        <begin position="93"/>
        <end position="111"/>
    </location>
</feature>
<feature type="domain" description="EamA" evidence="2">
    <location>
        <begin position="167"/>
        <end position="291"/>
    </location>
</feature>
<gene>
    <name evidence="3" type="ORF">ACFFJ6_18210</name>
</gene>
<evidence type="ECO:0000259" key="2">
    <source>
        <dbReference type="Pfam" id="PF00892"/>
    </source>
</evidence>
<feature type="transmembrane region" description="Helical" evidence="1">
    <location>
        <begin position="167"/>
        <end position="188"/>
    </location>
</feature>
<comment type="caution">
    <text evidence="3">The sequence shown here is derived from an EMBL/GenBank/DDBJ whole genome shotgun (WGS) entry which is preliminary data.</text>
</comment>
<evidence type="ECO:0000256" key="1">
    <source>
        <dbReference type="SAM" id="Phobius"/>
    </source>
</evidence>
<dbReference type="EMBL" id="JBHLWM010000008">
    <property type="protein sequence ID" value="MFC0242431.1"/>
    <property type="molecule type" value="Genomic_DNA"/>
</dbReference>
<feature type="transmembrane region" description="Helical" evidence="1">
    <location>
        <begin position="253"/>
        <end position="273"/>
    </location>
</feature>
<dbReference type="PANTHER" id="PTHR22911">
    <property type="entry name" value="ACYL-MALONYL CONDENSING ENZYME-RELATED"/>
    <property type="match status" value="1"/>
</dbReference>
<dbReference type="Pfam" id="PF00892">
    <property type="entry name" value="EamA"/>
    <property type="match status" value="2"/>
</dbReference>
<name>A0ABV6EW25_9BRAD</name>
<evidence type="ECO:0000313" key="4">
    <source>
        <dbReference type="Proteomes" id="UP001589775"/>
    </source>
</evidence>
<proteinExistence type="predicted"/>